<accession>A0A2U8E1G2</accession>
<dbReference type="OrthoDB" id="9774911at2"/>
<evidence type="ECO:0000313" key="4">
    <source>
        <dbReference type="Proteomes" id="UP000244896"/>
    </source>
</evidence>
<dbReference type="InterPro" id="IPR011042">
    <property type="entry name" value="6-blade_b-propeller_TolB-like"/>
</dbReference>
<dbReference type="Proteomes" id="UP000244896">
    <property type="component" value="Chromosome"/>
</dbReference>
<evidence type="ECO:0000256" key="2">
    <source>
        <dbReference type="SAM" id="SignalP"/>
    </source>
</evidence>
<dbReference type="Pfam" id="PF07676">
    <property type="entry name" value="PD40"/>
    <property type="match status" value="3"/>
</dbReference>
<reference evidence="3 4" key="1">
    <citation type="journal article" date="2018" name="Syst. Appl. Microbiol.">
        <title>Ereboglobus luteus gen. nov. sp. nov. from cockroach guts, and new insights into the oxygen relationship of the genera Opitutus and Didymococcus (Verrucomicrobia: Opitutaceae).</title>
        <authorList>
            <person name="Tegtmeier D."/>
            <person name="Belitz A."/>
            <person name="Radek R."/>
            <person name="Heimerl T."/>
            <person name="Brune A."/>
        </authorList>
    </citation>
    <scope>NUCLEOTIDE SEQUENCE [LARGE SCALE GENOMIC DNA]</scope>
    <source>
        <strain evidence="3 4">Ho45</strain>
    </source>
</reference>
<keyword evidence="4" id="KW-1185">Reference proteome</keyword>
<evidence type="ECO:0000313" key="3">
    <source>
        <dbReference type="EMBL" id="AWI08703.1"/>
    </source>
</evidence>
<keyword evidence="2" id="KW-0732">Signal</keyword>
<dbReference type="PANTHER" id="PTHR36842:SF1">
    <property type="entry name" value="PROTEIN TOLB"/>
    <property type="match status" value="1"/>
</dbReference>
<evidence type="ECO:0000256" key="1">
    <source>
        <dbReference type="ARBA" id="ARBA00009820"/>
    </source>
</evidence>
<dbReference type="SUPFAM" id="SSF69304">
    <property type="entry name" value="Tricorn protease N-terminal domain"/>
    <property type="match status" value="1"/>
</dbReference>
<comment type="similarity">
    <text evidence="1">Belongs to the TolB family.</text>
</comment>
<dbReference type="PANTHER" id="PTHR36842">
    <property type="entry name" value="PROTEIN TOLB HOMOLOG"/>
    <property type="match status" value="1"/>
</dbReference>
<gene>
    <name evidence="3" type="ORF">CKA38_05040</name>
</gene>
<dbReference type="InterPro" id="IPR011659">
    <property type="entry name" value="WD40"/>
</dbReference>
<name>A0A2U8E1G2_9BACT</name>
<evidence type="ECO:0008006" key="5">
    <source>
        <dbReference type="Google" id="ProtNLM"/>
    </source>
</evidence>
<dbReference type="KEGG" id="elut:CKA38_05040"/>
<dbReference type="Gene3D" id="2.120.10.30">
    <property type="entry name" value="TolB, C-terminal domain"/>
    <property type="match status" value="1"/>
</dbReference>
<proteinExistence type="inferred from homology"/>
<protein>
    <recommendedName>
        <fullName evidence="5">Biopolymer transporter Tol</fullName>
    </recommendedName>
</protein>
<feature type="chain" id="PRO_5016069494" description="Biopolymer transporter Tol" evidence="2">
    <location>
        <begin position="22"/>
        <end position="415"/>
    </location>
</feature>
<dbReference type="EMBL" id="CP023004">
    <property type="protein sequence ID" value="AWI08703.1"/>
    <property type="molecule type" value="Genomic_DNA"/>
</dbReference>
<sequence>MKHNFALSLLILATAATSAFAQKPGGQPVTVYDLDSLQKNTVPIVIAGDTQLAAYAHKAFESHGRYSRVTSGGDFTLTFSPVSATQVRVDIAKKGSPTITTVTAGGADARDALYRAADAAVKNTSGTSGYFTSRLAFVSNNTGKDEIYVSDLFLNEARAVTNQRASILMPRWSPDGSRILYTSLFRSNSPDLFQLDLRSGRWTTYADYKGTNMGARYSPDGSRVVFVIGHTNDTHGLYIGTPDGRAKPRSILNSPDAKSSPCFSPDGQRIVFAMAYGSSPQLYIMPAGGGTPERIKTGASYSAEPDWSQANPNLIVFTARRNGAFCIGVYDLSTKKTRFITPKTSTGAVIRGDFLEPSWLPDGRHVVCTSRPSGDQRYLYILDTVESPDGEEKAHNRATKISALRAEHASVLPQP</sequence>
<dbReference type="AlphaFoldDB" id="A0A2U8E1G2"/>
<dbReference type="RefSeq" id="WP_108824513.1">
    <property type="nucleotide sequence ID" value="NZ_CP023004.1"/>
</dbReference>
<organism evidence="3 4">
    <name type="scientific">Ereboglobus luteus</name>
    <dbReference type="NCBI Taxonomy" id="1796921"/>
    <lineage>
        <taxon>Bacteria</taxon>
        <taxon>Pseudomonadati</taxon>
        <taxon>Verrucomicrobiota</taxon>
        <taxon>Opitutia</taxon>
        <taxon>Opitutales</taxon>
        <taxon>Opitutaceae</taxon>
        <taxon>Ereboglobus</taxon>
    </lineage>
</organism>
<feature type="signal peptide" evidence="2">
    <location>
        <begin position="1"/>
        <end position="21"/>
    </location>
</feature>